<evidence type="ECO:0000313" key="5">
    <source>
        <dbReference type="Proteomes" id="UP000245048"/>
    </source>
</evidence>
<evidence type="ECO:0000259" key="3">
    <source>
        <dbReference type="Pfam" id="PF04366"/>
    </source>
</evidence>
<feature type="chain" id="PRO_5015750248" description="Ysc84 actin-binding domain-containing protein" evidence="2">
    <location>
        <begin position="23"/>
        <end position="283"/>
    </location>
</feature>
<proteinExistence type="predicted"/>
<dbReference type="OrthoDB" id="9782434at2"/>
<keyword evidence="5" id="KW-1185">Reference proteome</keyword>
<dbReference type="EMBL" id="PDOA01000003">
    <property type="protein sequence ID" value="PWC29783.1"/>
    <property type="molecule type" value="Genomic_DNA"/>
</dbReference>
<dbReference type="GO" id="GO:0035091">
    <property type="term" value="F:phosphatidylinositol binding"/>
    <property type="evidence" value="ECO:0007669"/>
    <property type="project" value="TreeGrafter"/>
</dbReference>
<dbReference type="InterPro" id="IPR051702">
    <property type="entry name" value="SH3_domain_YSC84-like"/>
</dbReference>
<keyword evidence="2" id="KW-0732">Signal</keyword>
<accession>A0A2U1V7B5</accession>
<dbReference type="PANTHER" id="PTHR15629">
    <property type="entry name" value="SH3YL1 PROTEIN"/>
    <property type="match status" value="1"/>
</dbReference>
<reference evidence="5" key="1">
    <citation type="submission" date="2017-10" db="EMBL/GenBank/DDBJ databases">
        <authorList>
            <person name="Toshchakov S.V."/>
            <person name="Goeva M.A."/>
        </authorList>
    </citation>
    <scope>NUCLEOTIDE SEQUENCE [LARGE SCALE GENOMIC DNA]</scope>
    <source>
        <strain evidence="5">JR1/69-1-13</strain>
    </source>
</reference>
<dbReference type="Proteomes" id="UP000245048">
    <property type="component" value="Unassembled WGS sequence"/>
</dbReference>
<organism evidence="4 5">
    <name type="scientific">Teichococcus aestuarii</name>
    <dbReference type="NCBI Taxonomy" id="568898"/>
    <lineage>
        <taxon>Bacteria</taxon>
        <taxon>Pseudomonadati</taxon>
        <taxon>Pseudomonadota</taxon>
        <taxon>Alphaproteobacteria</taxon>
        <taxon>Acetobacterales</taxon>
        <taxon>Roseomonadaceae</taxon>
        <taxon>Roseomonas</taxon>
    </lineage>
</organism>
<dbReference type="InterPro" id="IPR007461">
    <property type="entry name" value="Ysc84_actin-binding"/>
</dbReference>
<dbReference type="CDD" id="cd11524">
    <property type="entry name" value="SYLF"/>
    <property type="match status" value="1"/>
</dbReference>
<comment type="caution">
    <text evidence="4">The sequence shown here is derived from an EMBL/GenBank/DDBJ whole genome shotgun (WGS) entry which is preliminary data.</text>
</comment>
<dbReference type="Pfam" id="PF04366">
    <property type="entry name" value="Ysc84"/>
    <property type="match status" value="1"/>
</dbReference>
<dbReference type="RefSeq" id="WP_109516354.1">
    <property type="nucleotide sequence ID" value="NZ_PDOA01000003.1"/>
</dbReference>
<feature type="signal peptide" evidence="2">
    <location>
        <begin position="1"/>
        <end position="22"/>
    </location>
</feature>
<evidence type="ECO:0000256" key="2">
    <source>
        <dbReference type="SAM" id="SignalP"/>
    </source>
</evidence>
<protein>
    <recommendedName>
        <fullName evidence="3">Ysc84 actin-binding domain-containing protein</fullName>
    </recommendedName>
</protein>
<gene>
    <name evidence="4" type="ORF">CR165_07615</name>
</gene>
<feature type="domain" description="Ysc84 actin-binding" evidence="3">
    <location>
        <begin position="115"/>
        <end position="235"/>
    </location>
</feature>
<dbReference type="PANTHER" id="PTHR15629:SF2">
    <property type="entry name" value="SH3 DOMAIN-CONTAINING YSC84-LIKE PROTEIN 1"/>
    <property type="match status" value="1"/>
</dbReference>
<evidence type="ECO:0000256" key="1">
    <source>
        <dbReference type="SAM" id="MobiDB-lite"/>
    </source>
</evidence>
<feature type="region of interest" description="Disordered" evidence="1">
    <location>
        <begin position="241"/>
        <end position="283"/>
    </location>
</feature>
<sequence length="283" mass="29164">MRRSIFAPIPLAGALLLTTALCAGGARPAAAQVEQQALVDRSTLAVQEMLGAAGPADAAHYNDAVTMLRRARAVMVCPRVFRAGFILGGQGGSCVLLARDGAGSWSSPAFYSLGSGSLGFQIGVQDAMVMMMVLTDKGLSALMDSQFKVGADASIAVATIGGGIAGSTTAAVGADIVTFAKTRGLYAGIALDGSLLSTRSDWNRAYYGQSVGARQIVVDMAAHNPGADPLRGTLMRFGGAPAATAAQPYQQQQQQQPQSFQQPGYQPPPSYQQGGGVQAEPLR</sequence>
<feature type="compositionally biased region" description="Low complexity" evidence="1">
    <location>
        <begin position="241"/>
        <end position="264"/>
    </location>
</feature>
<evidence type="ECO:0000313" key="4">
    <source>
        <dbReference type="EMBL" id="PWC29783.1"/>
    </source>
</evidence>
<name>A0A2U1V7B5_9PROT</name>
<dbReference type="AlphaFoldDB" id="A0A2U1V7B5"/>